<organism evidence="1 2">
    <name type="scientific">Geobacillus thermodenitrificans</name>
    <dbReference type="NCBI Taxonomy" id="33940"/>
    <lineage>
        <taxon>Bacteria</taxon>
        <taxon>Bacillati</taxon>
        <taxon>Bacillota</taxon>
        <taxon>Bacilli</taxon>
        <taxon>Bacillales</taxon>
        <taxon>Anoxybacillaceae</taxon>
        <taxon>Geobacillus</taxon>
    </lineage>
</organism>
<proteinExistence type="predicted"/>
<gene>
    <name evidence="1" type="ORF">HSX42_10305</name>
</gene>
<keyword evidence="2" id="KW-1185">Reference proteome</keyword>
<evidence type="ECO:0000313" key="2">
    <source>
        <dbReference type="Proteomes" id="UP001297580"/>
    </source>
</evidence>
<sequence>MDDVLQKLPSLPSDLSFVVDGNLIYCLAQQLFAQHGISFHVHQVIGLTNEDPVLEEFRPLKPIIERFKQTFKDNYRPTHGVVRKKAPVSFVTLFAAYFNFLRPTRRARSLGTGRHPGTD</sequence>
<dbReference type="Proteomes" id="UP001297580">
    <property type="component" value="Chromosome"/>
</dbReference>
<protein>
    <recommendedName>
        <fullName evidence="3">Transposase</fullName>
    </recommendedName>
</protein>
<name>A0ABY9Q850_GEOTD</name>
<evidence type="ECO:0008006" key="3">
    <source>
        <dbReference type="Google" id="ProtNLM"/>
    </source>
</evidence>
<dbReference type="RefSeq" id="WP_311088111.1">
    <property type="nucleotide sequence ID" value="NZ_CP133461.1"/>
</dbReference>
<accession>A0ABY9Q850</accession>
<dbReference type="EMBL" id="CP133461">
    <property type="protein sequence ID" value="WMV74703.1"/>
    <property type="molecule type" value="Genomic_DNA"/>
</dbReference>
<reference evidence="1 2" key="1">
    <citation type="submission" date="2023-08" db="EMBL/GenBank/DDBJ databases">
        <title>Complete genome sequence of Geobacillus thermodenitrificans K1041, a genetically tractable strain representative of the genus Geobacillus.</title>
        <authorList>
            <person name="Kani S."/>
            <person name="Suzuki H."/>
        </authorList>
    </citation>
    <scope>NUCLEOTIDE SEQUENCE [LARGE SCALE GENOMIC DNA]</scope>
    <source>
        <strain evidence="1 2">K1041</strain>
    </source>
</reference>
<evidence type="ECO:0000313" key="1">
    <source>
        <dbReference type="EMBL" id="WMV74703.1"/>
    </source>
</evidence>